<protein>
    <submittedName>
        <fullName evidence="4">SMC domain-containing protein</fullName>
    </submittedName>
</protein>
<feature type="coiled-coil region" evidence="1">
    <location>
        <begin position="260"/>
        <end position="287"/>
    </location>
</feature>
<dbReference type="InterPro" id="IPR027417">
    <property type="entry name" value="P-loop_NTPase"/>
</dbReference>
<accession>A0A169QIX1</accession>
<feature type="coiled-coil region" evidence="1">
    <location>
        <begin position="741"/>
        <end position="803"/>
    </location>
</feature>
<dbReference type="SUPFAM" id="SSF52540">
    <property type="entry name" value="P-loop containing nucleoside triphosphate hydrolases"/>
    <property type="match status" value="1"/>
</dbReference>
<sequence length="1248" mass="132017">MRILAIRGENLASLAAPFAVDLASEPLGATGLFAITGETGAGKSTILDALCLALYGRYPRVAVTRREDVPDPGGESLSASDGRAILRRGAGSGFAEVDFIGRDGIAYRVGWEAYRARNKPTGKLQVERRRLHRLDDGSAVAAGKTQVLDKVVALTDLTFDQFRRTVLLAQGEFDAFLLAAEGERAELLEKITGTVIYSEISKRVHLGYEEHRRAVEALEVRQGEIGLLDAAGVQAREAERAERLAEVAAWRAAQAAVERTLEAARRIEAARSALARAEERAAAARAASEAAAPDRMRSAELEAVEPLRGRAEALEEAVRERVAAQAHVQTVADRVAEARAGAEAAEAQRTEASAADEAAEAVFKSFGPLWDQAAKLDEAIAHAEREAEGAAQAAVRSAEAAEATGAALAVLDRRLAEARQARDAAAGRLAADQSHGILAERGEDFARRIRERARLRGQAEMAAQEAAARRAEIAACDGEAENGAARLAALRARREALAATRTAREAALDALAEPAVQTRAIALEGLLDALRDAYALAQRHGTALADRAAASEVETEAGAAFAEAAARFAAEERALQEAGIRRAEIAPLAELAQESASREAARLRSLLVEGVPCPVCGGLDHPHAHGSDDALGRLAEELRTRRAELDARISTHQTARDRARGDAAAAEGRHDDAQERGAAAAEAAASTAARYRAGLPVLMTALDASGLAVTLPPEPDLSRLGEAGAAARAERDASQRTLAAARALRGEIDELIRDRDTLDVQIETQTRGLDALAHRRAEAALAAERAEGHNASLLQRMMDLAAEMGPALTAADLSPSDLDRAPEACLDRILALGRDYAALRTQHASLDAQCVALSPERAAAAALSDTEARSAAKARTDAAERQARLIEARTARAGLLGGEATGPHRTRLNNERRAARETLQAAQAASAEAARALTGAVTEAAAAAAALERATARHEAAETAFAQACGERGREAVAALLAVPAEIRAALRTQLERLAREEAEAATALATRRADVETLSTEVEIDVPAAQAEATRLAEATAQAQQRLGALDAELRRDEAARAKAADLAREIEVAKTELATWQRVEEAIGSAGGDRFRRFAQGVTLDHLVHLANDQLKGLSPRYRLARSAGADLALHVVDRDMGDERRATRSLSGGERFLVSLALALALSGLEGRQAFVDTLFIDEGFGSLDAETLDMAVDALETLQGRGRKVGVITHVAGMMERIAVQIRVEKRGSGRSVVRVVDRGAAVV</sequence>
<dbReference type="GO" id="GO:0016887">
    <property type="term" value="F:ATP hydrolysis activity"/>
    <property type="evidence" value="ECO:0007669"/>
    <property type="project" value="InterPro"/>
</dbReference>
<evidence type="ECO:0000259" key="3">
    <source>
        <dbReference type="Pfam" id="PF13476"/>
    </source>
</evidence>
<proteinExistence type="predicted"/>
<dbReference type="Proteomes" id="UP000218288">
    <property type="component" value="Chromosome"/>
</dbReference>
<evidence type="ECO:0000313" key="5">
    <source>
        <dbReference type="Proteomes" id="UP000218288"/>
    </source>
</evidence>
<dbReference type="GO" id="GO:0006302">
    <property type="term" value="P:double-strand break repair"/>
    <property type="evidence" value="ECO:0007669"/>
    <property type="project" value="InterPro"/>
</dbReference>
<feature type="region of interest" description="Disordered" evidence="2">
    <location>
        <begin position="648"/>
        <end position="677"/>
    </location>
</feature>
<feature type="domain" description="Rad50/SbcC-type AAA" evidence="3">
    <location>
        <begin position="18"/>
        <end position="197"/>
    </location>
</feature>
<evidence type="ECO:0000256" key="2">
    <source>
        <dbReference type="SAM" id="MobiDB-lite"/>
    </source>
</evidence>
<evidence type="ECO:0000256" key="1">
    <source>
        <dbReference type="SAM" id="Coils"/>
    </source>
</evidence>
<gene>
    <name evidence="4" type="ORF">MPPM_0363</name>
</gene>
<reference evidence="4 5" key="1">
    <citation type="journal article" date="2016" name="Genome Announc.">
        <title>Complete Genome Sequence of Methylobacterium populi P-1M, Isolated from Pink-Pigmented Household Biofilm.</title>
        <authorList>
            <person name="Morohoshi T."/>
            <person name="Ikeda T."/>
        </authorList>
    </citation>
    <scope>NUCLEOTIDE SEQUENCE [LARGE SCALE GENOMIC DNA]</scope>
    <source>
        <strain evidence="4 5">P-1M</strain>
    </source>
</reference>
<keyword evidence="1" id="KW-0175">Coiled coil</keyword>
<dbReference type="Pfam" id="PF13476">
    <property type="entry name" value="AAA_23"/>
    <property type="match status" value="1"/>
</dbReference>
<feature type="compositionally biased region" description="Basic and acidic residues" evidence="2">
    <location>
        <begin position="648"/>
        <end position="675"/>
    </location>
</feature>
<dbReference type="RefSeq" id="WP_096483342.1">
    <property type="nucleotide sequence ID" value="NZ_AP014809.1"/>
</dbReference>
<dbReference type="PANTHER" id="PTHR32114">
    <property type="entry name" value="ABC TRANSPORTER ABCH.3"/>
    <property type="match status" value="1"/>
</dbReference>
<feature type="coiled-coil region" evidence="1">
    <location>
        <begin position="1054"/>
        <end position="1081"/>
    </location>
</feature>
<organism evidence="4 5">
    <name type="scientific">Methylorubrum populi</name>
    <dbReference type="NCBI Taxonomy" id="223967"/>
    <lineage>
        <taxon>Bacteria</taxon>
        <taxon>Pseudomonadati</taxon>
        <taxon>Pseudomonadota</taxon>
        <taxon>Alphaproteobacteria</taxon>
        <taxon>Hyphomicrobiales</taxon>
        <taxon>Methylobacteriaceae</taxon>
        <taxon>Methylorubrum</taxon>
    </lineage>
</organism>
<dbReference type="AlphaFoldDB" id="A0A169QIX1"/>
<dbReference type="Pfam" id="PF13558">
    <property type="entry name" value="SbcC_Walker_B"/>
    <property type="match status" value="1"/>
</dbReference>
<dbReference type="OrthoDB" id="9795626at2"/>
<evidence type="ECO:0000313" key="4">
    <source>
        <dbReference type="EMBL" id="BAU88968.1"/>
    </source>
</evidence>
<dbReference type="EMBL" id="AP014809">
    <property type="protein sequence ID" value="BAU88968.1"/>
    <property type="molecule type" value="Genomic_DNA"/>
</dbReference>
<dbReference type="PANTHER" id="PTHR32114:SF2">
    <property type="entry name" value="ABC TRANSPORTER ABCH.3"/>
    <property type="match status" value="1"/>
</dbReference>
<dbReference type="Gene3D" id="3.40.50.300">
    <property type="entry name" value="P-loop containing nucleotide triphosphate hydrolases"/>
    <property type="match status" value="2"/>
</dbReference>
<dbReference type="InterPro" id="IPR038729">
    <property type="entry name" value="Rad50/SbcC_AAA"/>
</dbReference>
<name>A0A169QIX1_9HYPH</name>